<feature type="signal peptide" evidence="1">
    <location>
        <begin position="1"/>
        <end position="20"/>
    </location>
</feature>
<protein>
    <recommendedName>
        <fullName evidence="2">3-keto-alpha-glucoside-1,2-lyase/3-keto-2-hydroxy-glucal hydratase domain-containing protein</fullName>
    </recommendedName>
</protein>
<keyword evidence="1" id="KW-0732">Signal</keyword>
<dbReference type="eggNOG" id="COG1082">
    <property type="taxonomic scope" value="Bacteria"/>
</dbReference>
<dbReference type="OrthoDB" id="9806233at2"/>
<dbReference type="GO" id="GO:0016787">
    <property type="term" value="F:hydrolase activity"/>
    <property type="evidence" value="ECO:0007669"/>
    <property type="project" value="InterPro"/>
</dbReference>
<reference evidence="3 4" key="1">
    <citation type="journal article" date="1992" name="Int. J. Syst. Bacteriol.">
        <title>Sphingobacterium antarcticus sp. nov. a Psychrotrophic Bacterium from the Soils of Schirmacher Oasis, Antarctica.</title>
        <authorList>
            <person name="Shivaji S."/>
            <person name="Ray M.K."/>
            <person name="Rao N.S."/>
            <person name="Saiserr L."/>
            <person name="Jagannadham M.V."/>
            <person name="Kumar G.S."/>
            <person name="Reddy G."/>
            <person name="Bhargava P.M."/>
        </authorList>
    </citation>
    <scope>NUCLEOTIDE SEQUENCE [LARGE SCALE GENOMIC DNA]</scope>
    <source>
        <strain evidence="3 4">4BY</strain>
    </source>
</reference>
<feature type="chain" id="PRO_5001761823" description="3-keto-alpha-glucoside-1,2-lyase/3-keto-2-hydroxy-glucal hydratase domain-containing protein" evidence="1">
    <location>
        <begin position="21"/>
        <end position="451"/>
    </location>
</feature>
<dbReference type="Gene3D" id="2.60.120.560">
    <property type="entry name" value="Exo-inulinase, domain 1"/>
    <property type="match status" value="2"/>
</dbReference>
<sequence length="451" mass="50571">MNISKFLVVAMFCYSGSVTAQQKPVWKSLFNGKDLTGWEQLNGKAKYEVKNGEIIGTTVPKEPNSFLTTKEKYGDFILELELLVDNSMNSGIQIRSESTADYQDGRVHGYQVEVDPSDRAWSGGIYDEARRGWLYPLNINPKAQTAFKKSEWNKYRIECIGSSIRTWINGVPAANVVDAMTLKGFIALQVHGIYGDQKPGTEIRWRNIRIQTANLVPSKIDDIYVVNLVPNSVSAQEKAQGYGLLWDGKTAKGWIGANKTKFPETGWTISNGELTVQESNGAESTNGGDIVTEKQYKAFELKFDFKLTEGANSGIKYFVTLKEQSQGSAIGLEYQVLDDEKHPDAKLGRDGNRTLASLYDLITGKKDRNAIHKIGEWNQGLIRVYPDNRVEHWLNGFKVVTYTRGSAEFKALVAASKYKDWKDFGMAPQGHILIQDHGNKVSYRSIKIKQL</sequence>
<evidence type="ECO:0000256" key="1">
    <source>
        <dbReference type="SAM" id="SignalP"/>
    </source>
</evidence>
<keyword evidence="4" id="KW-1185">Reference proteome</keyword>
<dbReference type="Pfam" id="PF06439">
    <property type="entry name" value="3keto-disac_hyd"/>
    <property type="match status" value="2"/>
</dbReference>
<name>A0A081PI28_9SPHI</name>
<proteinExistence type="predicted"/>
<organism evidence="3 4">
    <name type="scientific">Pedobacter antarcticus 4BY</name>
    <dbReference type="NCBI Taxonomy" id="1358423"/>
    <lineage>
        <taxon>Bacteria</taxon>
        <taxon>Pseudomonadati</taxon>
        <taxon>Bacteroidota</taxon>
        <taxon>Sphingobacteriia</taxon>
        <taxon>Sphingobacteriales</taxon>
        <taxon>Sphingobacteriaceae</taxon>
        <taxon>Pedobacter</taxon>
    </lineage>
</organism>
<accession>A0A081PI28</accession>
<feature type="domain" description="3-keto-alpha-glucoside-1,2-lyase/3-keto-2-hydroxy-glucal hydratase" evidence="2">
    <location>
        <begin position="26"/>
        <end position="211"/>
    </location>
</feature>
<dbReference type="EMBL" id="JNFF01000045">
    <property type="protein sequence ID" value="KEQ30351.1"/>
    <property type="molecule type" value="Genomic_DNA"/>
</dbReference>
<evidence type="ECO:0000313" key="3">
    <source>
        <dbReference type="EMBL" id="KEQ30351.1"/>
    </source>
</evidence>
<evidence type="ECO:0000313" key="4">
    <source>
        <dbReference type="Proteomes" id="UP000028007"/>
    </source>
</evidence>
<dbReference type="eggNOG" id="COG2152">
    <property type="taxonomic scope" value="Bacteria"/>
</dbReference>
<dbReference type="Proteomes" id="UP000028007">
    <property type="component" value="Unassembled WGS sequence"/>
</dbReference>
<comment type="caution">
    <text evidence="3">The sequence shown here is derived from an EMBL/GenBank/DDBJ whole genome shotgun (WGS) entry which is preliminary data.</text>
</comment>
<dbReference type="AlphaFoldDB" id="A0A081PI28"/>
<dbReference type="InterPro" id="IPR010496">
    <property type="entry name" value="AL/BT2_dom"/>
</dbReference>
<feature type="domain" description="3-keto-alpha-glucoside-1,2-lyase/3-keto-2-hydroxy-glucal hydratase" evidence="2">
    <location>
        <begin position="244"/>
        <end position="449"/>
    </location>
</feature>
<gene>
    <name evidence="3" type="ORF">N180_14645</name>
</gene>
<dbReference type="RefSeq" id="WP_037439971.1">
    <property type="nucleotide sequence ID" value="NZ_JNFF01000045.1"/>
</dbReference>
<evidence type="ECO:0000259" key="2">
    <source>
        <dbReference type="Pfam" id="PF06439"/>
    </source>
</evidence>